<dbReference type="AlphaFoldDB" id="A0A6M3IN51"/>
<protein>
    <submittedName>
        <fullName evidence="1">Uncharacterized protein</fullName>
    </submittedName>
</protein>
<gene>
    <name evidence="1" type="ORF">MM415B01380_0006</name>
</gene>
<organism evidence="1">
    <name type="scientific">viral metagenome</name>
    <dbReference type="NCBI Taxonomy" id="1070528"/>
    <lineage>
        <taxon>unclassified sequences</taxon>
        <taxon>metagenomes</taxon>
        <taxon>organismal metagenomes</taxon>
    </lineage>
</organism>
<evidence type="ECO:0000313" key="1">
    <source>
        <dbReference type="EMBL" id="QJA58949.1"/>
    </source>
</evidence>
<accession>A0A6M3IN51</accession>
<reference evidence="1" key="1">
    <citation type="submission" date="2020-03" db="EMBL/GenBank/DDBJ databases">
        <title>The deep terrestrial virosphere.</title>
        <authorList>
            <person name="Holmfeldt K."/>
            <person name="Nilsson E."/>
            <person name="Simone D."/>
            <person name="Lopez-Fernandez M."/>
            <person name="Wu X."/>
            <person name="de Brujin I."/>
            <person name="Lundin D."/>
            <person name="Andersson A."/>
            <person name="Bertilsson S."/>
            <person name="Dopson M."/>
        </authorList>
    </citation>
    <scope>NUCLEOTIDE SEQUENCE</scope>
    <source>
        <strain evidence="1">MM415B01380</strain>
    </source>
</reference>
<proteinExistence type="predicted"/>
<name>A0A6M3IN51_9ZZZZ</name>
<dbReference type="EMBL" id="MT141348">
    <property type="protein sequence ID" value="QJA58949.1"/>
    <property type="molecule type" value="Genomic_DNA"/>
</dbReference>
<sequence>MKFAKSYPTGSGYSSVKLPYLVGDRQTMGVDDDWHFAFVSGRSHNRNKCSIRGDTVVITDTIYSYQDTQEAIELRELLDKWRARGKDQWADYVEYGEEGQVWDFLQDVTVREEMVEALVSDTVFF</sequence>